<comment type="caution">
    <text evidence="1">The sequence shown here is derived from an EMBL/GenBank/DDBJ whole genome shotgun (WGS) entry which is preliminary data.</text>
</comment>
<dbReference type="Proteomes" id="UP000031668">
    <property type="component" value="Unassembled WGS sequence"/>
</dbReference>
<keyword evidence="2" id="KW-1185">Reference proteome</keyword>
<accession>A0A0C2MBU8</accession>
<protein>
    <submittedName>
        <fullName evidence="1">Uncharacterized protein</fullName>
    </submittedName>
</protein>
<sequence length="218" mass="25537">MEAVIKDIERISSIFGNPSASNDERAYANRTDKNNSKFPLPILVNCLKSLISKKPKLLNFFEEKVTGSYPSFFHEVYFCELDSLLKSLPEVAPREYVQKYVNENIHDIFKIGITALETIASQKDLKIEKYFQNIYFSLNSIMFSEIKGIEKIFKNIEIMARWIDLSYYLLIMSYHIPRRQLLESIRKLISYYDGHIIDQFYSMKNLKLLKAFVTLTGQ</sequence>
<evidence type="ECO:0000313" key="2">
    <source>
        <dbReference type="Proteomes" id="UP000031668"/>
    </source>
</evidence>
<proteinExistence type="predicted"/>
<evidence type="ECO:0000313" key="1">
    <source>
        <dbReference type="EMBL" id="KII61819.1"/>
    </source>
</evidence>
<dbReference type="EMBL" id="JWZT01005236">
    <property type="protein sequence ID" value="KII61819.1"/>
    <property type="molecule type" value="Genomic_DNA"/>
</dbReference>
<reference evidence="1 2" key="1">
    <citation type="journal article" date="2014" name="Genome Biol. Evol.">
        <title>The genome of the myxosporean Thelohanellus kitauei shows adaptations to nutrient acquisition within its fish host.</title>
        <authorList>
            <person name="Yang Y."/>
            <person name="Xiong J."/>
            <person name="Zhou Z."/>
            <person name="Huo F."/>
            <person name="Miao W."/>
            <person name="Ran C."/>
            <person name="Liu Y."/>
            <person name="Zhang J."/>
            <person name="Feng J."/>
            <person name="Wang M."/>
            <person name="Wang M."/>
            <person name="Wang L."/>
            <person name="Yao B."/>
        </authorList>
    </citation>
    <scope>NUCLEOTIDE SEQUENCE [LARGE SCALE GENOMIC DNA]</scope>
    <source>
        <strain evidence="1">Wuqing</strain>
    </source>
</reference>
<organism evidence="1 2">
    <name type="scientific">Thelohanellus kitauei</name>
    <name type="common">Myxosporean</name>
    <dbReference type="NCBI Taxonomy" id="669202"/>
    <lineage>
        <taxon>Eukaryota</taxon>
        <taxon>Metazoa</taxon>
        <taxon>Cnidaria</taxon>
        <taxon>Myxozoa</taxon>
        <taxon>Myxosporea</taxon>
        <taxon>Bivalvulida</taxon>
        <taxon>Platysporina</taxon>
        <taxon>Myxobolidae</taxon>
        <taxon>Thelohanellus</taxon>
    </lineage>
</organism>
<dbReference type="AlphaFoldDB" id="A0A0C2MBU8"/>
<gene>
    <name evidence="1" type="ORF">RF11_10087</name>
</gene>
<name>A0A0C2MBU8_THEKT</name>